<evidence type="ECO:0008006" key="3">
    <source>
        <dbReference type="Google" id="ProtNLM"/>
    </source>
</evidence>
<feature type="region of interest" description="Disordered" evidence="1">
    <location>
        <begin position="63"/>
        <end position="85"/>
    </location>
</feature>
<proteinExistence type="predicted"/>
<reference evidence="2" key="1">
    <citation type="journal article" date="2020" name="Nature">
        <title>Giant virus diversity and host interactions through global metagenomics.</title>
        <authorList>
            <person name="Schulz F."/>
            <person name="Roux S."/>
            <person name="Paez-Espino D."/>
            <person name="Jungbluth S."/>
            <person name="Walsh D.A."/>
            <person name="Denef V.J."/>
            <person name="McMahon K.D."/>
            <person name="Konstantinidis K.T."/>
            <person name="Eloe-Fadrosh E.A."/>
            <person name="Kyrpides N.C."/>
            <person name="Woyke T."/>
        </authorList>
    </citation>
    <scope>NUCLEOTIDE SEQUENCE</scope>
    <source>
        <strain evidence="2">GVMAG-M-3300023184-101</strain>
    </source>
</reference>
<dbReference type="Gene3D" id="1.25.40.180">
    <property type="match status" value="1"/>
</dbReference>
<name>A0A6C0HFP3_9ZZZZ</name>
<protein>
    <recommendedName>
        <fullName evidence="3">MIF4G domain-containing protein</fullName>
    </recommendedName>
</protein>
<dbReference type="EMBL" id="MN739949">
    <property type="protein sequence ID" value="QHT79418.1"/>
    <property type="molecule type" value="Genomic_DNA"/>
</dbReference>
<dbReference type="SUPFAM" id="SSF48371">
    <property type="entry name" value="ARM repeat"/>
    <property type="match status" value="1"/>
</dbReference>
<accession>A0A6C0HFP3</accession>
<evidence type="ECO:0000313" key="2">
    <source>
        <dbReference type="EMBL" id="QHT79418.1"/>
    </source>
</evidence>
<evidence type="ECO:0000256" key="1">
    <source>
        <dbReference type="SAM" id="MobiDB-lite"/>
    </source>
</evidence>
<dbReference type="AlphaFoldDB" id="A0A6C0HFP3"/>
<dbReference type="InterPro" id="IPR016024">
    <property type="entry name" value="ARM-type_fold"/>
</dbReference>
<sequence length="327" mass="37949">MSVATVVRYTKADFDKIQMDGFSYTLSPATMKIIQEIANQVGSPEYIKTPQFEKRDNINIIGGYNSGGNNNKHRKNKPQELNDEDWNSLRNFPTTVINKKAGIDAAIDQIRKHLNKMTTKTYESLKEKIFEEIDKIKNYDDQDSELVKIGEAIFNIASGNSFFSSMYAELFKELMEKFNFMRVIFDTNFEKFRSIFNTIDYCDPNTDYDKFCVNNKLNEQRRAISLFYVNLMIQEVIEPSKIIAIIRDLQDYMNTLIVTDNNKTIVDELTEVLYILITNSYDVIKNVEEDWSVIFAFVKTVSEMKPATINSVSNKTVFKHMDMLDVI</sequence>
<organism evidence="2">
    <name type="scientific">viral metagenome</name>
    <dbReference type="NCBI Taxonomy" id="1070528"/>
    <lineage>
        <taxon>unclassified sequences</taxon>
        <taxon>metagenomes</taxon>
        <taxon>organismal metagenomes</taxon>
    </lineage>
</organism>